<evidence type="ECO:0000313" key="8">
    <source>
        <dbReference type="Proteomes" id="UP000186684"/>
    </source>
</evidence>
<dbReference type="SMART" id="SM00155">
    <property type="entry name" value="PLDc"/>
    <property type="match status" value="2"/>
</dbReference>
<evidence type="ECO:0000313" key="7">
    <source>
        <dbReference type="EMBL" id="SIS66663.1"/>
    </source>
</evidence>
<dbReference type="SUPFAM" id="SSF56024">
    <property type="entry name" value="Phospholipase D/nuclease"/>
    <property type="match status" value="2"/>
</dbReference>
<dbReference type="PANTHER" id="PTHR21248:SF22">
    <property type="entry name" value="PHOSPHOLIPASE D"/>
    <property type="match status" value="1"/>
</dbReference>
<protein>
    <recommendedName>
        <fullName evidence="3">Phospholipase D</fullName>
    </recommendedName>
    <alternativeName>
        <fullName evidence="5">Choline phosphatase</fullName>
    </alternativeName>
</protein>
<sequence length="495" mass="55084">MTLKPLITASEVYPELERMIAGAEEEVLLSFRIFDPETALRRPELREQGLETWADLITELVRRGVRVRIVLTDFDPLFASPLHRAAWAAASRLADDAEGDLQLLCAPHGQEVGWLWRSMLWMKIAEKLRLLRAEPPEKLTPVQRAMLKVRPRLRPVSIHQKCAVVDGTTCMIGGLDVNERRWDDNAHDRPGEETWHDVSMAVDGPFAGIARAHLIETWNAAFDGGAADLGTNARPMAAESRPQGTSDLRLVRTVSAPRSGPLAFGPRHHHREHEETLIRAFGAARDTIYIETQFLRHAPLVQALNTAAQDRPDLNLIVLLPVEPERVLYDGDRSLNARHAHALQTRALTDLTDAFGDRIALVTPAQRTASEEPKRADLHGAASIYVHAKVTLIDDAFGLVGSANLNGRSLRWDTEASVLFRDQAVIDDLRRRLAGKWLGAAAETGDIRSAALWRKTAQANADRAPAERSGFVLPYPLGRAQRFSRFLPILPADMF</sequence>
<name>A0A1N7KYK1_9RHOB</name>
<dbReference type="GO" id="GO:0030572">
    <property type="term" value="F:phosphatidyltransferase activity"/>
    <property type="evidence" value="ECO:0007669"/>
    <property type="project" value="UniProtKB-ARBA"/>
</dbReference>
<feature type="domain" description="PLD phosphodiesterase" evidence="6">
    <location>
        <begin position="154"/>
        <end position="181"/>
    </location>
</feature>
<comment type="function">
    <text evidence="1">Could be a virulence factor.</text>
</comment>
<evidence type="ECO:0000256" key="5">
    <source>
        <dbReference type="ARBA" id="ARBA00029594"/>
    </source>
</evidence>
<proteinExistence type="predicted"/>
<evidence type="ECO:0000259" key="6">
    <source>
        <dbReference type="PROSITE" id="PS50035"/>
    </source>
</evidence>
<dbReference type="OrthoDB" id="8828485at2"/>
<dbReference type="STRING" id="633194.SAMN05421759_102193"/>
<evidence type="ECO:0000256" key="3">
    <source>
        <dbReference type="ARBA" id="ARBA00018392"/>
    </source>
</evidence>
<dbReference type="CDD" id="cd09105">
    <property type="entry name" value="PLDc_vPLD1_2_like_2"/>
    <property type="match status" value="1"/>
</dbReference>
<dbReference type="PANTHER" id="PTHR21248">
    <property type="entry name" value="CARDIOLIPIN SYNTHASE"/>
    <property type="match status" value="1"/>
</dbReference>
<accession>A0A1N7KYK1</accession>
<feature type="domain" description="PLD phosphodiesterase" evidence="6">
    <location>
        <begin position="382"/>
        <end position="409"/>
    </location>
</feature>
<comment type="subcellular location">
    <subcellularLocation>
        <location evidence="2">Secreted</location>
    </subcellularLocation>
</comment>
<gene>
    <name evidence="7" type="ORF">SAMN05421759_102193</name>
</gene>
<dbReference type="EMBL" id="FTOQ01000002">
    <property type="protein sequence ID" value="SIS66663.1"/>
    <property type="molecule type" value="Genomic_DNA"/>
</dbReference>
<organism evidence="7 8">
    <name type="scientific">Roseivivax lentus</name>
    <dbReference type="NCBI Taxonomy" id="633194"/>
    <lineage>
        <taxon>Bacteria</taxon>
        <taxon>Pseudomonadati</taxon>
        <taxon>Pseudomonadota</taxon>
        <taxon>Alphaproteobacteria</taxon>
        <taxon>Rhodobacterales</taxon>
        <taxon>Roseobacteraceae</taxon>
        <taxon>Roseivivax</taxon>
    </lineage>
</organism>
<evidence type="ECO:0000256" key="2">
    <source>
        <dbReference type="ARBA" id="ARBA00004613"/>
    </source>
</evidence>
<dbReference type="GO" id="GO:0005576">
    <property type="term" value="C:extracellular region"/>
    <property type="evidence" value="ECO:0007669"/>
    <property type="project" value="UniProtKB-SubCell"/>
</dbReference>
<dbReference type="Pfam" id="PF13091">
    <property type="entry name" value="PLDc_2"/>
    <property type="match status" value="2"/>
</dbReference>
<reference evidence="8" key="1">
    <citation type="submission" date="2017-01" db="EMBL/GenBank/DDBJ databases">
        <authorList>
            <person name="Varghese N."/>
            <person name="Submissions S."/>
        </authorList>
    </citation>
    <scope>NUCLEOTIDE SEQUENCE [LARGE SCALE GENOMIC DNA]</scope>
    <source>
        <strain evidence="8">DSM 29430</strain>
    </source>
</reference>
<dbReference type="AlphaFoldDB" id="A0A1N7KYK1"/>
<dbReference type="PROSITE" id="PS50035">
    <property type="entry name" value="PLD"/>
    <property type="match status" value="2"/>
</dbReference>
<keyword evidence="8" id="KW-1185">Reference proteome</keyword>
<dbReference type="GO" id="GO:0032049">
    <property type="term" value="P:cardiolipin biosynthetic process"/>
    <property type="evidence" value="ECO:0007669"/>
    <property type="project" value="UniProtKB-ARBA"/>
</dbReference>
<dbReference type="InterPro" id="IPR025202">
    <property type="entry name" value="PLD-like_dom"/>
</dbReference>
<evidence type="ECO:0000256" key="1">
    <source>
        <dbReference type="ARBA" id="ARBA00003145"/>
    </source>
</evidence>
<dbReference type="Gene3D" id="3.30.870.10">
    <property type="entry name" value="Endonuclease Chain A"/>
    <property type="match status" value="2"/>
</dbReference>
<evidence type="ECO:0000256" key="4">
    <source>
        <dbReference type="ARBA" id="ARBA00022525"/>
    </source>
</evidence>
<dbReference type="InterPro" id="IPR001736">
    <property type="entry name" value="PLipase_D/transphosphatidylase"/>
</dbReference>
<dbReference type="RefSeq" id="WP_076445495.1">
    <property type="nucleotide sequence ID" value="NZ_FTOQ01000002.1"/>
</dbReference>
<dbReference type="Proteomes" id="UP000186684">
    <property type="component" value="Unassembled WGS sequence"/>
</dbReference>
<keyword evidence="4" id="KW-0964">Secreted</keyword>